<dbReference type="Proteomes" id="UP001139494">
    <property type="component" value="Unassembled WGS sequence"/>
</dbReference>
<reference evidence="2" key="1">
    <citation type="journal article" date="2023" name="Front. Microbiol.">
        <title>Genomic-based phylogenetic and metabolic analyses of the genus Natronomonas, and description of Natronomonas aquatica sp. nov.</title>
        <authorList>
            <person name="Garcia-Roldan A."/>
            <person name="Duran-Viseras A."/>
            <person name="de la Haba R.R."/>
            <person name="Corral P."/>
            <person name="Sanchez-Porro C."/>
            <person name="Ventosa A."/>
        </authorList>
    </citation>
    <scope>NUCLEOTIDE SEQUENCE</scope>
    <source>
        <strain evidence="2">F2-12</strain>
    </source>
</reference>
<dbReference type="Gene3D" id="1.10.150.20">
    <property type="entry name" value="5' to 3' exonuclease, C-terminal subdomain"/>
    <property type="match status" value="1"/>
</dbReference>
<feature type="region of interest" description="Disordered" evidence="1">
    <location>
        <begin position="1"/>
        <end position="22"/>
    </location>
</feature>
<evidence type="ECO:0000313" key="2">
    <source>
        <dbReference type="EMBL" id="MCQ4334595.1"/>
    </source>
</evidence>
<comment type="caution">
    <text evidence="2">The sequence shown here is derived from an EMBL/GenBank/DDBJ whole genome shotgun (WGS) entry which is preliminary data.</text>
</comment>
<evidence type="ECO:0000313" key="3">
    <source>
        <dbReference type="Proteomes" id="UP001139494"/>
    </source>
</evidence>
<keyword evidence="3" id="KW-1185">Reference proteome</keyword>
<protein>
    <submittedName>
        <fullName evidence="2">Helix-hairpin-helix domain-containing protein</fullName>
    </submittedName>
</protein>
<evidence type="ECO:0000256" key="1">
    <source>
        <dbReference type="SAM" id="MobiDB-lite"/>
    </source>
</evidence>
<dbReference type="RefSeq" id="WP_256030656.1">
    <property type="nucleotide sequence ID" value="NZ_JAHLKM010000030.1"/>
</dbReference>
<dbReference type="Pfam" id="PF14520">
    <property type="entry name" value="HHH_5"/>
    <property type="match status" value="1"/>
</dbReference>
<dbReference type="InterPro" id="IPR010995">
    <property type="entry name" value="DNA_repair_Rad51/TF_NusA_a-hlx"/>
</dbReference>
<feature type="region of interest" description="Disordered" evidence="1">
    <location>
        <begin position="56"/>
        <end position="205"/>
    </location>
</feature>
<feature type="compositionally biased region" description="Basic and acidic residues" evidence="1">
    <location>
        <begin position="133"/>
        <end position="142"/>
    </location>
</feature>
<dbReference type="EMBL" id="JAHLKM010000030">
    <property type="protein sequence ID" value="MCQ4334595.1"/>
    <property type="molecule type" value="Genomic_DNA"/>
</dbReference>
<gene>
    <name evidence="2" type="ORF">KM295_14140</name>
</gene>
<sequence>MRDNLRRQAAEQQIGGKTRLRDFEGVGDTTLREMRSKGFRNLEDVQSATVNELAEVDGIGQTKAERIKEQAPRDTSRSRTSGSVSAAGIRSPVGDFRVGLGDKDRVDARHTTRTRGDNAVRTDNRRRAPITTDEDKWKENPGRFDYPGVDTPTDDPQLKRMDIRRGDVERDDLTRRGKNFLDEIQSLKDKQERRQSADFSASGNDMFLSDEQAAAGLDDSDLGRELFQAQAVESDVSLSPGEAFDGVGTGGRANRSGGDVPVTDRFGRFDKDPEQEQQELDRIAAEKASSGMPKSVIESFAGGEEADMAFAQAEQERANDDKDMFDITEVMGGR</sequence>
<dbReference type="AlphaFoldDB" id="A0A9R1CVG1"/>
<feature type="compositionally biased region" description="Basic and acidic residues" evidence="1">
    <location>
        <begin position="265"/>
        <end position="278"/>
    </location>
</feature>
<accession>A0A9R1CVG1</accession>
<name>A0A9R1CVG1_9EURY</name>
<feature type="compositionally biased region" description="Basic and acidic residues" evidence="1">
    <location>
        <begin position="100"/>
        <end position="126"/>
    </location>
</feature>
<feature type="compositionally biased region" description="Basic and acidic residues" evidence="1">
    <location>
        <begin position="156"/>
        <end position="196"/>
    </location>
</feature>
<dbReference type="GO" id="GO:0000166">
    <property type="term" value="F:nucleotide binding"/>
    <property type="evidence" value="ECO:0007669"/>
    <property type="project" value="InterPro"/>
</dbReference>
<feature type="region of interest" description="Disordered" evidence="1">
    <location>
        <begin position="233"/>
        <end position="278"/>
    </location>
</feature>
<organism evidence="2 3">
    <name type="scientific">Natronomonas aquatica</name>
    <dbReference type="NCBI Taxonomy" id="2841590"/>
    <lineage>
        <taxon>Archaea</taxon>
        <taxon>Methanobacteriati</taxon>
        <taxon>Methanobacteriota</taxon>
        <taxon>Stenosarchaea group</taxon>
        <taxon>Halobacteria</taxon>
        <taxon>Halobacteriales</taxon>
        <taxon>Natronomonadaceae</taxon>
        <taxon>Natronomonas</taxon>
    </lineage>
</organism>
<feature type="compositionally biased region" description="Basic and acidic residues" evidence="1">
    <location>
        <begin position="63"/>
        <end position="77"/>
    </location>
</feature>
<proteinExistence type="predicted"/>
<dbReference type="SUPFAM" id="SSF47794">
    <property type="entry name" value="Rad51 N-terminal domain-like"/>
    <property type="match status" value="1"/>
</dbReference>